<sequence length="115" mass="11605">MKLDLLLLLAAVSAASASTVNGKCSVNGAPGACIDAGACTQKGGKTHTNYCPGTPDNIKCCTKSPCDGSKGVCDWTCTGNSHFITDHCPGPTGFKCCVAPDPPICGGGKRCIPPF</sequence>
<proteinExistence type="predicted"/>
<name>A0A9P4MKZ9_9PEZI</name>
<keyword evidence="3" id="KW-1185">Reference proteome</keyword>
<dbReference type="OrthoDB" id="2251794at2759"/>
<protein>
    <submittedName>
        <fullName evidence="2">Uncharacterized protein</fullName>
    </submittedName>
</protein>
<evidence type="ECO:0000256" key="1">
    <source>
        <dbReference type="SAM" id="SignalP"/>
    </source>
</evidence>
<dbReference type="Proteomes" id="UP000799439">
    <property type="component" value="Unassembled WGS sequence"/>
</dbReference>
<organism evidence="2 3">
    <name type="scientific">Myriangium duriaei CBS 260.36</name>
    <dbReference type="NCBI Taxonomy" id="1168546"/>
    <lineage>
        <taxon>Eukaryota</taxon>
        <taxon>Fungi</taxon>
        <taxon>Dikarya</taxon>
        <taxon>Ascomycota</taxon>
        <taxon>Pezizomycotina</taxon>
        <taxon>Dothideomycetes</taxon>
        <taxon>Dothideomycetidae</taxon>
        <taxon>Myriangiales</taxon>
        <taxon>Myriangiaceae</taxon>
        <taxon>Myriangium</taxon>
    </lineage>
</organism>
<reference evidence="2" key="1">
    <citation type="journal article" date="2020" name="Stud. Mycol.">
        <title>101 Dothideomycetes genomes: a test case for predicting lifestyles and emergence of pathogens.</title>
        <authorList>
            <person name="Haridas S."/>
            <person name="Albert R."/>
            <person name="Binder M."/>
            <person name="Bloem J."/>
            <person name="Labutti K."/>
            <person name="Salamov A."/>
            <person name="Andreopoulos B."/>
            <person name="Baker S."/>
            <person name="Barry K."/>
            <person name="Bills G."/>
            <person name="Bluhm B."/>
            <person name="Cannon C."/>
            <person name="Castanera R."/>
            <person name="Culley D."/>
            <person name="Daum C."/>
            <person name="Ezra D."/>
            <person name="Gonzalez J."/>
            <person name="Henrissat B."/>
            <person name="Kuo A."/>
            <person name="Liang C."/>
            <person name="Lipzen A."/>
            <person name="Lutzoni F."/>
            <person name="Magnuson J."/>
            <person name="Mondo S."/>
            <person name="Nolan M."/>
            <person name="Ohm R."/>
            <person name="Pangilinan J."/>
            <person name="Park H.-J."/>
            <person name="Ramirez L."/>
            <person name="Alfaro M."/>
            <person name="Sun H."/>
            <person name="Tritt A."/>
            <person name="Yoshinaga Y."/>
            <person name="Zwiers L.-H."/>
            <person name="Turgeon B."/>
            <person name="Goodwin S."/>
            <person name="Spatafora J."/>
            <person name="Crous P."/>
            <person name="Grigoriev I."/>
        </authorList>
    </citation>
    <scope>NUCLEOTIDE SEQUENCE</scope>
    <source>
        <strain evidence="2">CBS 260.36</strain>
    </source>
</reference>
<gene>
    <name evidence="2" type="ORF">K461DRAFT_289171</name>
</gene>
<accession>A0A9P4MKZ9</accession>
<feature type="chain" id="PRO_5040156626" evidence="1">
    <location>
        <begin position="18"/>
        <end position="115"/>
    </location>
</feature>
<dbReference type="AlphaFoldDB" id="A0A9P4MKZ9"/>
<evidence type="ECO:0000313" key="2">
    <source>
        <dbReference type="EMBL" id="KAF2156793.1"/>
    </source>
</evidence>
<dbReference type="EMBL" id="ML996081">
    <property type="protein sequence ID" value="KAF2156793.1"/>
    <property type="molecule type" value="Genomic_DNA"/>
</dbReference>
<keyword evidence="1" id="KW-0732">Signal</keyword>
<evidence type="ECO:0000313" key="3">
    <source>
        <dbReference type="Proteomes" id="UP000799439"/>
    </source>
</evidence>
<comment type="caution">
    <text evidence="2">The sequence shown here is derived from an EMBL/GenBank/DDBJ whole genome shotgun (WGS) entry which is preliminary data.</text>
</comment>
<feature type="signal peptide" evidence="1">
    <location>
        <begin position="1"/>
        <end position="17"/>
    </location>
</feature>